<dbReference type="CDD" id="cd10567">
    <property type="entry name" value="SWIB-MDM2_like"/>
    <property type="match status" value="1"/>
</dbReference>
<dbReference type="InterPro" id="IPR003121">
    <property type="entry name" value="SWIB_MDM2_domain"/>
</dbReference>
<dbReference type="PANTHER" id="PTHR46851">
    <property type="entry name" value="OS01G0884500 PROTEIN"/>
    <property type="match status" value="1"/>
</dbReference>
<dbReference type="InterPro" id="IPR036128">
    <property type="entry name" value="Plus3-like_sf"/>
</dbReference>
<sequence>MDGRVEPTPFEWLEEYNGQLYSPARMKRKVRSRKKEFIGWGSRRLIEFLQSIGKDTSQHISQYDVTAIINDYVNKNNLLHPSKKKRVLCDERLHSIFGRKTISRIKIHDLLEVHFAENLEESDDDLSCSSDEKDNGFETNEQGTVLSFERKTHQKRKVSETPKSEFAAINDNNIKLVFLKKSLVEDVLKDPETSESKLVGSFVRIKSDPNDYLQKNSHQLVQVTGLKKASGTGGTNMDFLLQVSNVVKDIRVGMLSDDKFSEEECKDLHQRIKDGLLKRPTVVELQQKAQILHEDITKHVDQYLEKKKLLESPEEQSRLLCEVPKVIADEIEPEATPQGTPEEVKQGNSGSPRSILSGASEIPIHVIAATGTASTLMSHSTDYAEFQRNFIEGESKQPSHSINKSNGETQLANTEENKRCHEMVAKQVMTSQVIDLSDDEENEELSVGKQIPDDTPGSLLWHYLDPQGFMQGPFSLTSLKRWSDADYFPPDFKVWRMDQRPEEAVSLKDILDQIFPS</sequence>
<feature type="region of interest" description="Disordered" evidence="1">
    <location>
        <begin position="331"/>
        <end position="356"/>
    </location>
</feature>
<dbReference type="PROSITE" id="PS51925">
    <property type="entry name" value="SWIB_MDM2"/>
    <property type="match status" value="1"/>
</dbReference>
<accession>A0A2N9ILH5</accession>
<dbReference type="SMART" id="SM00719">
    <property type="entry name" value="Plus3"/>
    <property type="match status" value="1"/>
</dbReference>
<dbReference type="SUPFAM" id="SSF55277">
    <property type="entry name" value="GYF domain"/>
    <property type="match status" value="1"/>
</dbReference>
<dbReference type="Gene3D" id="3.30.1490.40">
    <property type="match status" value="1"/>
</dbReference>
<evidence type="ECO:0000256" key="1">
    <source>
        <dbReference type="SAM" id="MobiDB-lite"/>
    </source>
</evidence>
<evidence type="ECO:0000313" key="5">
    <source>
        <dbReference type="EMBL" id="SPD24841.1"/>
    </source>
</evidence>
<name>A0A2N9ILH5_FAGSY</name>
<dbReference type="EMBL" id="OIVN01006013">
    <property type="protein sequence ID" value="SPD24841.1"/>
    <property type="molecule type" value="Genomic_DNA"/>
</dbReference>
<feature type="domain" description="GYF" evidence="2">
    <location>
        <begin position="458"/>
        <end position="512"/>
    </location>
</feature>
<dbReference type="SMART" id="SM00444">
    <property type="entry name" value="GYF"/>
    <property type="match status" value="1"/>
</dbReference>
<dbReference type="SUPFAM" id="SSF47592">
    <property type="entry name" value="SWIB/MDM2 domain"/>
    <property type="match status" value="1"/>
</dbReference>
<dbReference type="InterPro" id="IPR045894">
    <property type="entry name" value="At5g08430-like"/>
</dbReference>
<dbReference type="Gene3D" id="3.90.70.200">
    <property type="entry name" value="Plus-3 domain"/>
    <property type="match status" value="1"/>
</dbReference>
<dbReference type="Pfam" id="PF03126">
    <property type="entry name" value="Plus-3"/>
    <property type="match status" value="1"/>
</dbReference>
<dbReference type="InterPro" id="IPR035445">
    <property type="entry name" value="GYF-like_dom_sf"/>
</dbReference>
<protein>
    <recommendedName>
        <fullName evidence="6">GYF domain-containing protein</fullName>
    </recommendedName>
</protein>
<evidence type="ECO:0000259" key="3">
    <source>
        <dbReference type="PROSITE" id="PS51360"/>
    </source>
</evidence>
<dbReference type="InterPro" id="IPR004343">
    <property type="entry name" value="Plus-3_dom"/>
</dbReference>
<dbReference type="GO" id="GO:0003677">
    <property type="term" value="F:DNA binding"/>
    <property type="evidence" value="ECO:0007669"/>
    <property type="project" value="InterPro"/>
</dbReference>
<dbReference type="SUPFAM" id="SSF159042">
    <property type="entry name" value="Plus3-like"/>
    <property type="match status" value="1"/>
</dbReference>
<proteinExistence type="predicted"/>
<evidence type="ECO:0000259" key="2">
    <source>
        <dbReference type="PROSITE" id="PS50829"/>
    </source>
</evidence>
<dbReference type="PROSITE" id="PS51360">
    <property type="entry name" value="PLUS3"/>
    <property type="match status" value="1"/>
</dbReference>
<reference evidence="5" key="1">
    <citation type="submission" date="2018-02" db="EMBL/GenBank/DDBJ databases">
        <authorList>
            <person name="Cohen D.B."/>
            <person name="Kent A.D."/>
        </authorList>
    </citation>
    <scope>NUCLEOTIDE SEQUENCE</scope>
</reference>
<feature type="domain" description="Plus3" evidence="3">
    <location>
        <begin position="168"/>
        <end position="297"/>
    </location>
</feature>
<dbReference type="PANTHER" id="PTHR46851:SF11">
    <property type="entry name" value="GYF DOMAIN-CONTAINING PROTEIN"/>
    <property type="match status" value="1"/>
</dbReference>
<gene>
    <name evidence="5" type="ORF">FSB_LOCUS52723</name>
</gene>
<dbReference type="InterPro" id="IPR036885">
    <property type="entry name" value="SWIB_MDM2_dom_sf"/>
</dbReference>
<dbReference type="PROSITE" id="PS50829">
    <property type="entry name" value="GYF"/>
    <property type="match status" value="1"/>
</dbReference>
<feature type="domain" description="DM2" evidence="4">
    <location>
        <begin position="34"/>
        <end position="117"/>
    </location>
</feature>
<evidence type="ECO:0000259" key="4">
    <source>
        <dbReference type="PROSITE" id="PS51925"/>
    </source>
</evidence>
<dbReference type="AlphaFoldDB" id="A0A2N9ILH5"/>
<evidence type="ECO:0008006" key="6">
    <source>
        <dbReference type="Google" id="ProtNLM"/>
    </source>
</evidence>
<organism evidence="5">
    <name type="scientific">Fagus sylvatica</name>
    <name type="common">Beechnut</name>
    <dbReference type="NCBI Taxonomy" id="28930"/>
    <lineage>
        <taxon>Eukaryota</taxon>
        <taxon>Viridiplantae</taxon>
        <taxon>Streptophyta</taxon>
        <taxon>Embryophyta</taxon>
        <taxon>Tracheophyta</taxon>
        <taxon>Spermatophyta</taxon>
        <taxon>Magnoliopsida</taxon>
        <taxon>eudicotyledons</taxon>
        <taxon>Gunneridae</taxon>
        <taxon>Pentapetalae</taxon>
        <taxon>rosids</taxon>
        <taxon>fabids</taxon>
        <taxon>Fagales</taxon>
        <taxon>Fagaceae</taxon>
        <taxon>Fagus</taxon>
    </lineage>
</organism>
<dbReference type="Pfam" id="PF02201">
    <property type="entry name" value="SWIB"/>
    <property type="match status" value="1"/>
</dbReference>
<dbReference type="Gene3D" id="1.10.245.10">
    <property type="entry name" value="SWIB/MDM2 domain"/>
    <property type="match status" value="1"/>
</dbReference>
<dbReference type="InterPro" id="IPR003169">
    <property type="entry name" value="GYF"/>
</dbReference>
<dbReference type="Pfam" id="PF02213">
    <property type="entry name" value="GYF"/>
    <property type="match status" value="1"/>
</dbReference>